<comment type="caution">
    <text evidence="1">The sequence shown here is derived from an EMBL/GenBank/DDBJ whole genome shotgun (WGS) entry which is preliminary data.</text>
</comment>
<reference evidence="1 2" key="2">
    <citation type="journal article" date="2019" name="G3 (Bethesda)">
        <title>Hybrid Assembly of the Genome of the Entomopathogenic Nematode Steinernema carpocapsae Identifies the X-Chromosome.</title>
        <authorList>
            <person name="Serra L."/>
            <person name="Macchietto M."/>
            <person name="Macias-Munoz A."/>
            <person name="McGill C.J."/>
            <person name="Rodriguez I.M."/>
            <person name="Rodriguez B."/>
            <person name="Murad R."/>
            <person name="Mortazavi A."/>
        </authorList>
    </citation>
    <scope>NUCLEOTIDE SEQUENCE [LARGE SCALE GENOMIC DNA]</scope>
    <source>
        <strain evidence="1 2">ALL</strain>
    </source>
</reference>
<dbReference type="EMBL" id="AZBU02000005">
    <property type="protein sequence ID" value="TKR76400.1"/>
    <property type="molecule type" value="Genomic_DNA"/>
</dbReference>
<dbReference type="AlphaFoldDB" id="A0A4U5N2B2"/>
<reference evidence="1 2" key="1">
    <citation type="journal article" date="2015" name="Genome Biol.">
        <title>Comparative genomics of Steinernema reveals deeply conserved gene regulatory networks.</title>
        <authorList>
            <person name="Dillman A.R."/>
            <person name="Macchietto M."/>
            <person name="Porter C.F."/>
            <person name="Rogers A."/>
            <person name="Williams B."/>
            <person name="Antoshechkin I."/>
            <person name="Lee M.M."/>
            <person name="Goodwin Z."/>
            <person name="Lu X."/>
            <person name="Lewis E.E."/>
            <person name="Goodrich-Blair H."/>
            <person name="Stock S.P."/>
            <person name="Adams B.J."/>
            <person name="Sternberg P.W."/>
            <person name="Mortazavi A."/>
        </authorList>
    </citation>
    <scope>NUCLEOTIDE SEQUENCE [LARGE SCALE GENOMIC DNA]</scope>
    <source>
        <strain evidence="1 2">ALL</strain>
    </source>
</reference>
<evidence type="ECO:0000313" key="2">
    <source>
        <dbReference type="Proteomes" id="UP000298663"/>
    </source>
</evidence>
<dbReference type="Proteomes" id="UP000298663">
    <property type="component" value="Unassembled WGS sequence"/>
</dbReference>
<accession>A0A4U5N2B2</accession>
<organism evidence="1 2">
    <name type="scientific">Steinernema carpocapsae</name>
    <name type="common">Entomopathogenic nematode</name>
    <dbReference type="NCBI Taxonomy" id="34508"/>
    <lineage>
        <taxon>Eukaryota</taxon>
        <taxon>Metazoa</taxon>
        <taxon>Ecdysozoa</taxon>
        <taxon>Nematoda</taxon>
        <taxon>Chromadorea</taxon>
        <taxon>Rhabditida</taxon>
        <taxon>Tylenchina</taxon>
        <taxon>Panagrolaimomorpha</taxon>
        <taxon>Strongyloidoidea</taxon>
        <taxon>Steinernematidae</taxon>
        <taxon>Steinernema</taxon>
    </lineage>
</organism>
<proteinExistence type="predicted"/>
<evidence type="ECO:0000313" key="1">
    <source>
        <dbReference type="EMBL" id="TKR76400.1"/>
    </source>
</evidence>
<sequence>MNFIPIDFLEDVLHLATVPTSSLYSRLSRLEGFIGEHTLLYQNQLHAKVMHLCAGRLAKSFYTGAEAEAWEVILDNWHENHDVYSGKSVIWNCEALITNEFFLKIGRPETHTLRYESTNFVVEYCNIAASDNLTDEEFMSNVCITRLQFV</sequence>
<protein>
    <submittedName>
        <fullName evidence="1">Uncharacterized protein</fullName>
    </submittedName>
</protein>
<name>A0A4U5N2B2_STECR</name>
<keyword evidence="2" id="KW-1185">Reference proteome</keyword>
<gene>
    <name evidence="1" type="ORF">L596_017541</name>
</gene>